<sequence length="32" mass="3437">MPTFLTTIITGVAIALLERLVVHLVKSATRTA</sequence>
<keyword evidence="2" id="KW-1185">Reference proteome</keyword>
<dbReference type="EMBL" id="VIWX01000002">
    <property type="protein sequence ID" value="TWF95844.1"/>
    <property type="molecule type" value="Genomic_DNA"/>
</dbReference>
<dbReference type="Proteomes" id="UP000316184">
    <property type="component" value="Unassembled WGS sequence"/>
</dbReference>
<reference evidence="1 2" key="1">
    <citation type="submission" date="2019-06" db="EMBL/GenBank/DDBJ databases">
        <title>Sequencing the genomes of 1000 actinobacteria strains.</title>
        <authorList>
            <person name="Klenk H.-P."/>
        </authorList>
    </citation>
    <scope>NUCLEOTIDE SEQUENCE [LARGE SCALE GENOMIC DNA]</scope>
    <source>
        <strain evidence="1 2">DSM 46699</strain>
    </source>
</reference>
<evidence type="ECO:0000313" key="1">
    <source>
        <dbReference type="EMBL" id="TWF95844.1"/>
    </source>
</evidence>
<comment type="caution">
    <text evidence="1">The sequence shown here is derived from an EMBL/GenBank/DDBJ whole genome shotgun (WGS) entry which is preliminary data.</text>
</comment>
<name>A0A561U910_9PSEU</name>
<evidence type="ECO:0000313" key="2">
    <source>
        <dbReference type="Proteomes" id="UP000316184"/>
    </source>
</evidence>
<dbReference type="AlphaFoldDB" id="A0A561U910"/>
<organism evidence="1 2">
    <name type="scientific">Saccharopolyspora dendranthemae</name>
    <dbReference type="NCBI Taxonomy" id="1181886"/>
    <lineage>
        <taxon>Bacteria</taxon>
        <taxon>Bacillati</taxon>
        <taxon>Actinomycetota</taxon>
        <taxon>Actinomycetes</taxon>
        <taxon>Pseudonocardiales</taxon>
        <taxon>Pseudonocardiaceae</taxon>
        <taxon>Saccharopolyspora</taxon>
    </lineage>
</organism>
<accession>A0A561U910</accession>
<proteinExistence type="predicted"/>
<gene>
    <name evidence="1" type="ORF">FHU35_12844</name>
</gene>
<protein>
    <submittedName>
        <fullName evidence="1">Uncharacterized protein</fullName>
    </submittedName>
</protein>